<proteinExistence type="predicted"/>
<organism evidence="2 3">
    <name type="scientific">Desmophyllum pertusum</name>
    <dbReference type="NCBI Taxonomy" id="174260"/>
    <lineage>
        <taxon>Eukaryota</taxon>
        <taxon>Metazoa</taxon>
        <taxon>Cnidaria</taxon>
        <taxon>Anthozoa</taxon>
        <taxon>Hexacorallia</taxon>
        <taxon>Scleractinia</taxon>
        <taxon>Caryophylliina</taxon>
        <taxon>Caryophylliidae</taxon>
        <taxon>Desmophyllum</taxon>
    </lineage>
</organism>
<evidence type="ECO:0000313" key="2">
    <source>
        <dbReference type="EMBL" id="KAJ7331104.1"/>
    </source>
</evidence>
<dbReference type="Proteomes" id="UP001163046">
    <property type="component" value="Unassembled WGS sequence"/>
</dbReference>
<sequence length="305" mass="32375">MVSSNYFGLIIGFVEAAVFARLSSACPGSSGNFNYNPEFELLKIDTGSKTRTPLIEVTDSQENPLRSYPGCSDDHVFNHSGTRGSYQVARFKFESNINIGSHVQLKGVNTLLLIGKNISIDANGVLKVASNSTPPPYGEPRFVGGFVAKRSFNGVPCGGPGRGVLLNEEAGGAGHGGHGGGDNYLSYGNPYGLTNTDLYLGGSTVTTYCGPKDYRLIEVPRYLDITIVIHFFALNKQRSIHVSQLPGISGPAIQLEASGRIEIRGTIDANAIPGPTVNIASHEMIAGNSGGLVRLLAERVRTEGC</sequence>
<gene>
    <name evidence="2" type="ORF">OS493_020805</name>
</gene>
<name>A0A9X0CEF4_9CNID</name>
<dbReference type="AlphaFoldDB" id="A0A9X0CEF4"/>
<protein>
    <submittedName>
        <fullName evidence="2">Uncharacterized protein</fullName>
    </submittedName>
</protein>
<keyword evidence="1" id="KW-0732">Signal</keyword>
<evidence type="ECO:0000313" key="3">
    <source>
        <dbReference type="Proteomes" id="UP001163046"/>
    </source>
</evidence>
<evidence type="ECO:0000256" key="1">
    <source>
        <dbReference type="SAM" id="SignalP"/>
    </source>
</evidence>
<reference evidence="2" key="1">
    <citation type="submission" date="2023-01" db="EMBL/GenBank/DDBJ databases">
        <title>Genome assembly of the deep-sea coral Lophelia pertusa.</title>
        <authorList>
            <person name="Herrera S."/>
            <person name="Cordes E."/>
        </authorList>
    </citation>
    <scope>NUCLEOTIDE SEQUENCE</scope>
    <source>
        <strain evidence="2">USNM1676648</strain>
        <tissue evidence="2">Polyp</tissue>
    </source>
</reference>
<keyword evidence="3" id="KW-1185">Reference proteome</keyword>
<dbReference type="EMBL" id="MU827790">
    <property type="protein sequence ID" value="KAJ7331104.1"/>
    <property type="molecule type" value="Genomic_DNA"/>
</dbReference>
<dbReference type="OrthoDB" id="10628574at2759"/>
<feature type="chain" id="PRO_5040989572" evidence="1">
    <location>
        <begin position="17"/>
        <end position="305"/>
    </location>
</feature>
<comment type="caution">
    <text evidence="2">The sequence shown here is derived from an EMBL/GenBank/DDBJ whole genome shotgun (WGS) entry which is preliminary data.</text>
</comment>
<feature type="signal peptide" evidence="1">
    <location>
        <begin position="1"/>
        <end position="16"/>
    </location>
</feature>
<accession>A0A9X0CEF4</accession>